<evidence type="ECO:0000313" key="2">
    <source>
        <dbReference type="EMBL" id="PWK64902.1"/>
    </source>
</evidence>
<feature type="transmembrane region" description="Helical" evidence="1">
    <location>
        <begin position="69"/>
        <end position="89"/>
    </location>
</feature>
<feature type="transmembrane region" description="Helical" evidence="1">
    <location>
        <begin position="101"/>
        <end position="120"/>
    </location>
</feature>
<dbReference type="EMBL" id="QGHA01000025">
    <property type="protein sequence ID" value="PWK64902.1"/>
    <property type="molecule type" value="Genomic_DNA"/>
</dbReference>
<evidence type="ECO:0000313" key="3">
    <source>
        <dbReference type="Proteomes" id="UP000245678"/>
    </source>
</evidence>
<accession>A0A316GR78</accession>
<dbReference type="RefSeq" id="WP_109611054.1">
    <property type="nucleotide sequence ID" value="NZ_QGHA01000025.1"/>
</dbReference>
<keyword evidence="3" id="KW-1185">Reference proteome</keyword>
<feature type="transmembrane region" description="Helical" evidence="1">
    <location>
        <begin position="316"/>
        <end position="334"/>
    </location>
</feature>
<sequence>MSSKQKIKEELFAIVIGALILCFYALNNKFPLLFEKSGNFIDNGFSEKKHTTGESLYSFFVAHASWGKSLWFVVYSQSVLLILVLYYYFHFFIENHRSRLIYYYGYIFFISFLMSASIAASTISPIIFGSTSLLSIGLLFFVKHLNFERTLIISVIAIVSSAMDTATILTMALIFVASPVIYLFIKGEQRVNWRTLFSRFAIVGMFSIALFLSVNKVTGKSETGFQWNNWHAGLRNLTVEFKSISIPKFKKPTVEGPAITAVENWFTSDIRECYLSKQIAGAETFDMIRMSQWMVLLLTTCACIYLLIKTKFHNNLILYLLASLLLTFIVRSGVSGKLEDGLWGFVWILPLPLFLFPVLPNHNLNEK</sequence>
<keyword evidence="1" id="KW-0812">Transmembrane</keyword>
<proteinExistence type="predicted"/>
<evidence type="ECO:0000256" key="1">
    <source>
        <dbReference type="SAM" id="Phobius"/>
    </source>
</evidence>
<dbReference type="Proteomes" id="UP000245678">
    <property type="component" value="Unassembled WGS sequence"/>
</dbReference>
<evidence type="ECO:0008006" key="4">
    <source>
        <dbReference type="Google" id="ProtNLM"/>
    </source>
</evidence>
<keyword evidence="1" id="KW-1133">Transmembrane helix</keyword>
<dbReference type="AlphaFoldDB" id="A0A316GR78"/>
<feature type="transmembrane region" description="Helical" evidence="1">
    <location>
        <begin position="126"/>
        <end position="142"/>
    </location>
</feature>
<organism evidence="2 3">
    <name type="scientific">Mucilaginibacter oryzae</name>
    <dbReference type="NCBI Taxonomy" id="468058"/>
    <lineage>
        <taxon>Bacteria</taxon>
        <taxon>Pseudomonadati</taxon>
        <taxon>Bacteroidota</taxon>
        <taxon>Sphingobacteriia</taxon>
        <taxon>Sphingobacteriales</taxon>
        <taxon>Sphingobacteriaceae</taxon>
        <taxon>Mucilaginibacter</taxon>
    </lineage>
</organism>
<comment type="caution">
    <text evidence="2">The sequence shown here is derived from an EMBL/GenBank/DDBJ whole genome shotgun (WGS) entry which is preliminary data.</text>
</comment>
<feature type="transmembrane region" description="Helical" evidence="1">
    <location>
        <begin position="341"/>
        <end position="359"/>
    </location>
</feature>
<keyword evidence="1" id="KW-0472">Membrane</keyword>
<feature type="transmembrane region" description="Helical" evidence="1">
    <location>
        <begin position="151"/>
        <end position="184"/>
    </location>
</feature>
<protein>
    <recommendedName>
        <fullName evidence="4">Dolichyl-phosphate-mannose-protein mannosyltransferase</fullName>
    </recommendedName>
</protein>
<feature type="transmembrane region" description="Helical" evidence="1">
    <location>
        <begin position="7"/>
        <end position="26"/>
    </location>
</feature>
<feature type="transmembrane region" description="Helical" evidence="1">
    <location>
        <begin position="293"/>
        <end position="310"/>
    </location>
</feature>
<reference evidence="2 3" key="1">
    <citation type="submission" date="2018-05" db="EMBL/GenBank/DDBJ databases">
        <title>Genomic Encyclopedia of Archaeal and Bacterial Type Strains, Phase II (KMG-II): from individual species to whole genera.</title>
        <authorList>
            <person name="Goeker M."/>
        </authorList>
    </citation>
    <scope>NUCLEOTIDE SEQUENCE [LARGE SCALE GENOMIC DNA]</scope>
    <source>
        <strain evidence="2 3">DSM 19975</strain>
    </source>
</reference>
<gene>
    <name evidence="2" type="ORF">LX99_05066</name>
</gene>
<feature type="transmembrane region" description="Helical" evidence="1">
    <location>
        <begin position="196"/>
        <end position="214"/>
    </location>
</feature>
<name>A0A316GR78_9SPHI</name>